<dbReference type="OrthoDB" id="4023598at2759"/>
<proteinExistence type="predicted"/>
<reference evidence="1 2" key="1">
    <citation type="submission" date="2020-12" db="EMBL/GenBank/DDBJ databases">
        <title>Effect of drift, selection, and recombination on the evolution of hybrid genomes in Candida yeast pathogens.</title>
        <authorList>
            <person name="Mixao V."/>
            <person name="Ksiezopolska E."/>
            <person name="Saus E."/>
            <person name="Boekhout T."/>
            <person name="Gacser A."/>
            <person name="Gabaldon T."/>
        </authorList>
    </citation>
    <scope>NUCLEOTIDE SEQUENCE [LARGE SCALE GENOMIC DNA]</scope>
    <source>
        <strain evidence="1 2">BP57</strain>
    </source>
</reference>
<dbReference type="AlphaFoldDB" id="A0A8H7ZK23"/>
<comment type="caution">
    <text evidence="1">The sequence shown here is derived from an EMBL/GenBank/DDBJ whole genome shotgun (WGS) entry which is preliminary data.</text>
</comment>
<dbReference type="GeneID" id="93649490"/>
<dbReference type="Proteomes" id="UP000669133">
    <property type="component" value="Unassembled WGS sequence"/>
</dbReference>
<dbReference type="EMBL" id="JAEOAQ010000001">
    <property type="protein sequence ID" value="KAG5421769.1"/>
    <property type="molecule type" value="Genomic_DNA"/>
</dbReference>
<gene>
    <name evidence="1" type="ORF">I9W82_000861</name>
</gene>
<accession>A0A8H7ZK23</accession>
<evidence type="ECO:0000313" key="1">
    <source>
        <dbReference type="EMBL" id="KAG5421769.1"/>
    </source>
</evidence>
<dbReference type="RefSeq" id="XP_067550885.1">
    <property type="nucleotide sequence ID" value="XM_067695271.1"/>
</dbReference>
<evidence type="ECO:0000313" key="2">
    <source>
        <dbReference type="Proteomes" id="UP000669133"/>
    </source>
</evidence>
<name>A0A8H7ZK23_9ASCO</name>
<keyword evidence="2" id="KW-1185">Reference proteome</keyword>
<protein>
    <submittedName>
        <fullName evidence="1">Uncharacterized protein</fullName>
    </submittedName>
</protein>
<organism evidence="1 2">
    <name type="scientific">Candida metapsilosis</name>
    <dbReference type="NCBI Taxonomy" id="273372"/>
    <lineage>
        <taxon>Eukaryota</taxon>
        <taxon>Fungi</taxon>
        <taxon>Dikarya</taxon>
        <taxon>Ascomycota</taxon>
        <taxon>Saccharomycotina</taxon>
        <taxon>Pichiomycetes</taxon>
        <taxon>Debaryomycetaceae</taxon>
        <taxon>Candida/Lodderomyces clade</taxon>
        <taxon>Candida</taxon>
    </lineage>
</organism>
<sequence>MKRYTNKQTLSIDGIPPLIPAFNIADLTHAVDTFKPAQYHSYELPQDLPVYDKSTGTFRRFIKRGGKKARVVSAPPRVMESFADKELPIAPNMKSVYPEVDMRIIQASNTLRKTRVVSGPPVPPKESRQDKNIWGDRLTPVSARPKGRELRWEAGSNNTRRDAPSYQLSPMTEVGSARLGHNPRYVLSSKLEYGGTPLGDCRDELFTEKDEAWCYRDMY</sequence>